<dbReference type="Pfam" id="PF02635">
    <property type="entry name" value="DsrE"/>
    <property type="match status" value="1"/>
</dbReference>
<dbReference type="GeneID" id="92930514"/>
<dbReference type="RefSeq" id="WP_004870628.1">
    <property type="nucleotide sequence ID" value="NZ_CP005986.1"/>
</dbReference>
<protein>
    <submittedName>
        <fullName evidence="1">Uncharacterized protein</fullName>
    </submittedName>
</protein>
<dbReference type="HOGENOM" id="CLU_127515_3_0_6"/>
<organism evidence="1 2">
    <name type="scientific">Acidithiobacillus caldus (strain ATCC 51756 / DSM 8584 / KU)</name>
    <dbReference type="NCBI Taxonomy" id="637389"/>
    <lineage>
        <taxon>Bacteria</taxon>
        <taxon>Pseudomonadati</taxon>
        <taxon>Pseudomonadota</taxon>
        <taxon>Acidithiobacillia</taxon>
        <taxon>Acidithiobacillales</taxon>
        <taxon>Acidithiobacillaceae</taxon>
        <taxon>Acidithiobacillus</taxon>
    </lineage>
</organism>
<proteinExistence type="predicted"/>
<dbReference type="AlphaFoldDB" id="A0A059ZRV8"/>
<dbReference type="EMBL" id="CP005986">
    <property type="protein sequence ID" value="AIA54390.1"/>
    <property type="molecule type" value="Genomic_DNA"/>
</dbReference>
<dbReference type="KEGG" id="acz:Acaty_c0503"/>
<dbReference type="Proteomes" id="UP000005522">
    <property type="component" value="Chromosome"/>
</dbReference>
<dbReference type="InterPro" id="IPR003787">
    <property type="entry name" value="Sulphur_relay_DsrE/F-like"/>
</dbReference>
<evidence type="ECO:0000313" key="1">
    <source>
        <dbReference type="EMBL" id="AIA54390.1"/>
    </source>
</evidence>
<name>A0A059ZRV8_ACICK</name>
<gene>
    <name evidence="1" type="ORF">Acaty_c0503</name>
</gene>
<dbReference type="InterPro" id="IPR027396">
    <property type="entry name" value="DsrEFH-like"/>
</dbReference>
<accession>A0A059ZRV8</accession>
<evidence type="ECO:0000313" key="2">
    <source>
        <dbReference type="Proteomes" id="UP000005522"/>
    </source>
</evidence>
<sequence>MSAGLLFHIDEPGRWPQLFANLRNARAADPDVSLQVVANVSAPVALWAMGRWRDECEVLARGGVDFAFCQNSLDALGLDSQTLPAGTRVVAAGVLALAQAQQRGWSYLKP</sequence>
<dbReference type="eggNOG" id="COG1416">
    <property type="taxonomic scope" value="Bacteria"/>
</dbReference>
<dbReference type="Gene3D" id="3.40.1260.10">
    <property type="entry name" value="DsrEFH-like"/>
    <property type="match status" value="1"/>
</dbReference>
<reference evidence="1 2" key="1">
    <citation type="journal article" date="2009" name="J. Bacteriol.">
        <title>Draft genome sequence of the extremely acidophilic bacterium Acidithiobacillus caldus ATCC 51756 reveals metabolic versatility in the genus Acidithiobacillus.</title>
        <authorList>
            <person name="Valdes J."/>
            <person name="Quatrini R."/>
            <person name="Hallberg K."/>
            <person name="Dopson M."/>
            <person name="Valenzuela P.D."/>
            <person name="Holmes D.S."/>
        </authorList>
    </citation>
    <scope>NUCLEOTIDE SEQUENCE [LARGE SCALE GENOMIC DNA]</scope>
    <source>
        <strain evidence="2">ATCC 51756 / DSM 8584 / KU</strain>
    </source>
</reference>
<dbReference type="SUPFAM" id="SSF75169">
    <property type="entry name" value="DsrEFH-like"/>
    <property type="match status" value="1"/>
</dbReference>